<evidence type="ECO:0000313" key="1">
    <source>
        <dbReference type="EMBL" id="KAI8524579.1"/>
    </source>
</evidence>
<sequence length="235" mass="26962">MRYNEFGIDGGPAAKSLGPKLDVFLEHMSVRTGLQVADEEDEKKQLAKSERVAIHVSNIANLVLFMAKVYASVESRSLTALILDYSVVNFSCHENPKPVSLSNWKEEDATSDEYVICNGCKSPDTILSKENRLFFLRCEKKARYLPFFHVLNEKVVEFFFTTYLRLWPMMFKFLPTLSDSIINEEESKAILRPVDISYYNINCLFTALVSSFRPFCEVRYTAGIYRFAEIGKTLL</sequence>
<gene>
    <name evidence="1" type="ORF">RHMOL_Rhmol13G0160200</name>
</gene>
<reference evidence="1" key="1">
    <citation type="submission" date="2022-02" db="EMBL/GenBank/DDBJ databases">
        <title>Plant Genome Project.</title>
        <authorList>
            <person name="Zhang R.-G."/>
        </authorList>
    </citation>
    <scope>NUCLEOTIDE SEQUENCE</scope>
    <source>
        <strain evidence="1">AT1</strain>
    </source>
</reference>
<name>A0ACC0L793_RHOML</name>
<proteinExistence type="predicted"/>
<keyword evidence="2" id="KW-1185">Reference proteome</keyword>
<organism evidence="1 2">
    <name type="scientific">Rhododendron molle</name>
    <name type="common">Chinese azalea</name>
    <name type="synonym">Azalea mollis</name>
    <dbReference type="NCBI Taxonomy" id="49168"/>
    <lineage>
        <taxon>Eukaryota</taxon>
        <taxon>Viridiplantae</taxon>
        <taxon>Streptophyta</taxon>
        <taxon>Embryophyta</taxon>
        <taxon>Tracheophyta</taxon>
        <taxon>Spermatophyta</taxon>
        <taxon>Magnoliopsida</taxon>
        <taxon>eudicotyledons</taxon>
        <taxon>Gunneridae</taxon>
        <taxon>Pentapetalae</taxon>
        <taxon>asterids</taxon>
        <taxon>Ericales</taxon>
        <taxon>Ericaceae</taxon>
        <taxon>Ericoideae</taxon>
        <taxon>Rhodoreae</taxon>
        <taxon>Rhododendron</taxon>
    </lineage>
</organism>
<dbReference type="Proteomes" id="UP001062846">
    <property type="component" value="Chromosome 13"/>
</dbReference>
<dbReference type="EMBL" id="CM046400">
    <property type="protein sequence ID" value="KAI8524579.1"/>
    <property type="molecule type" value="Genomic_DNA"/>
</dbReference>
<comment type="caution">
    <text evidence="1">The sequence shown here is derived from an EMBL/GenBank/DDBJ whole genome shotgun (WGS) entry which is preliminary data.</text>
</comment>
<accession>A0ACC0L793</accession>
<protein>
    <submittedName>
        <fullName evidence="1">Uncharacterized protein</fullName>
    </submittedName>
</protein>
<evidence type="ECO:0000313" key="2">
    <source>
        <dbReference type="Proteomes" id="UP001062846"/>
    </source>
</evidence>